<dbReference type="Proteomes" id="UP000765509">
    <property type="component" value="Unassembled WGS sequence"/>
</dbReference>
<reference evidence="1" key="1">
    <citation type="submission" date="2021-03" db="EMBL/GenBank/DDBJ databases">
        <title>Draft genome sequence of rust myrtle Austropuccinia psidii MF-1, a brazilian biotype.</title>
        <authorList>
            <person name="Quecine M.C."/>
            <person name="Pachon D.M.R."/>
            <person name="Bonatelli M.L."/>
            <person name="Correr F.H."/>
            <person name="Franceschini L.M."/>
            <person name="Leite T.F."/>
            <person name="Margarido G.R.A."/>
            <person name="Almeida C.A."/>
            <person name="Ferrarezi J.A."/>
            <person name="Labate C.A."/>
        </authorList>
    </citation>
    <scope>NUCLEOTIDE SEQUENCE</scope>
    <source>
        <strain evidence="1">MF-1</strain>
    </source>
</reference>
<organism evidence="1 2">
    <name type="scientific">Austropuccinia psidii MF-1</name>
    <dbReference type="NCBI Taxonomy" id="1389203"/>
    <lineage>
        <taxon>Eukaryota</taxon>
        <taxon>Fungi</taxon>
        <taxon>Dikarya</taxon>
        <taxon>Basidiomycota</taxon>
        <taxon>Pucciniomycotina</taxon>
        <taxon>Pucciniomycetes</taxon>
        <taxon>Pucciniales</taxon>
        <taxon>Sphaerophragmiaceae</taxon>
        <taxon>Austropuccinia</taxon>
    </lineage>
</organism>
<keyword evidence="2" id="KW-1185">Reference proteome</keyword>
<dbReference type="EMBL" id="AVOT02006981">
    <property type="protein sequence ID" value="MBW0482909.1"/>
    <property type="molecule type" value="Genomic_DNA"/>
</dbReference>
<name>A0A9Q3CCY1_9BASI</name>
<accession>A0A9Q3CCY1</accession>
<protein>
    <submittedName>
        <fullName evidence="1">Uncharacterized protein</fullName>
    </submittedName>
</protein>
<dbReference type="OrthoDB" id="2749819at2759"/>
<comment type="caution">
    <text evidence="1">The sequence shown here is derived from an EMBL/GenBank/DDBJ whole genome shotgun (WGS) entry which is preliminary data.</text>
</comment>
<sequence>MQLLKECSDPRNHCHHEPQRCLQHPHQEHCKELQDFQKMVYIITPAQQLKRVTIPTRKIFKIEAKDYSLKLDGSEVEDFIKRSERIASIEGANERDLSMQIAFWSEDKDIRYKIGGMPVHEMEDWDQLKKEIISKWGKVEPEKRHRRDSLTRIFNQTQQEGGVKILSQYREFTVEYNIISKYLLKYGYTKNENYCHKDAFDYLSP</sequence>
<gene>
    <name evidence="1" type="ORF">O181_022624</name>
</gene>
<evidence type="ECO:0000313" key="2">
    <source>
        <dbReference type="Proteomes" id="UP000765509"/>
    </source>
</evidence>
<evidence type="ECO:0000313" key="1">
    <source>
        <dbReference type="EMBL" id="MBW0482909.1"/>
    </source>
</evidence>
<dbReference type="AlphaFoldDB" id="A0A9Q3CCY1"/>
<proteinExistence type="predicted"/>